<dbReference type="AlphaFoldDB" id="A0A822XG21"/>
<comment type="caution">
    <text evidence="2">The sequence shown here is derived from an EMBL/GenBank/DDBJ whole genome shotgun (WGS) entry which is preliminary data.</text>
</comment>
<feature type="region of interest" description="Disordered" evidence="1">
    <location>
        <begin position="20"/>
        <end position="52"/>
    </location>
</feature>
<evidence type="ECO:0000256" key="1">
    <source>
        <dbReference type="SAM" id="MobiDB-lite"/>
    </source>
</evidence>
<evidence type="ECO:0000313" key="3">
    <source>
        <dbReference type="Proteomes" id="UP000607653"/>
    </source>
</evidence>
<name>A0A822XG21_NELNU</name>
<gene>
    <name evidence="2" type="ORF">HUJ06_019429</name>
</gene>
<evidence type="ECO:0000313" key="2">
    <source>
        <dbReference type="EMBL" id="DAD17966.1"/>
    </source>
</evidence>
<accession>A0A822XG21</accession>
<protein>
    <submittedName>
        <fullName evidence="2">Uncharacterized protein</fullName>
    </submittedName>
</protein>
<dbReference type="EMBL" id="DUZY01000001">
    <property type="protein sequence ID" value="DAD17966.1"/>
    <property type="molecule type" value="Genomic_DNA"/>
</dbReference>
<sequence length="130" mass="15137">MWNWGRTKAVRLQWENSRNHCSLPSSDEDERRRTATMTNSDGEQCDSIYSPLFSSPDTGRKPLFIAFPIQTEAAVVAREPGSGNLKRRRRWQENQEAAEEATMAREVGSSNLKRRRQRLRRWQENQATTI</sequence>
<organism evidence="2 3">
    <name type="scientific">Nelumbo nucifera</name>
    <name type="common">Sacred lotus</name>
    <dbReference type="NCBI Taxonomy" id="4432"/>
    <lineage>
        <taxon>Eukaryota</taxon>
        <taxon>Viridiplantae</taxon>
        <taxon>Streptophyta</taxon>
        <taxon>Embryophyta</taxon>
        <taxon>Tracheophyta</taxon>
        <taxon>Spermatophyta</taxon>
        <taxon>Magnoliopsida</taxon>
        <taxon>Proteales</taxon>
        <taxon>Nelumbonaceae</taxon>
        <taxon>Nelumbo</taxon>
    </lineage>
</organism>
<dbReference type="Proteomes" id="UP000607653">
    <property type="component" value="Unassembled WGS sequence"/>
</dbReference>
<feature type="region of interest" description="Disordered" evidence="1">
    <location>
        <begin position="79"/>
        <end position="130"/>
    </location>
</feature>
<reference evidence="2 3" key="1">
    <citation type="journal article" date="2020" name="Mol. Biol. Evol.">
        <title>Distinct Expression and Methylation Patterns for Genes with Different Fates following a Single Whole-Genome Duplication in Flowering Plants.</title>
        <authorList>
            <person name="Shi T."/>
            <person name="Rahmani R.S."/>
            <person name="Gugger P.F."/>
            <person name="Wang M."/>
            <person name="Li H."/>
            <person name="Zhang Y."/>
            <person name="Li Z."/>
            <person name="Wang Q."/>
            <person name="Van de Peer Y."/>
            <person name="Marchal K."/>
            <person name="Chen J."/>
        </authorList>
    </citation>
    <scope>NUCLEOTIDE SEQUENCE [LARGE SCALE GENOMIC DNA]</scope>
    <source>
        <tissue evidence="2">Leaf</tissue>
    </source>
</reference>
<proteinExistence type="predicted"/>
<keyword evidence="3" id="KW-1185">Reference proteome</keyword>